<dbReference type="PANTHER" id="PTHR47280">
    <property type="entry name" value="PHEOPHYTINASE, CHLOROPLASTIC"/>
    <property type="match status" value="1"/>
</dbReference>
<evidence type="ECO:0000313" key="2">
    <source>
        <dbReference type="Proteomes" id="UP000008021"/>
    </source>
</evidence>
<proteinExistence type="predicted"/>
<sequence length="116" mass="13061">MALNSYDESAKYPILPNVHRVVNALPSIPGILRKTAKIPVINYLLRGWLKNVESEGSVGVPFLEEPRYAENGVSRELEFVRGGSKKSVHVRLFGSKISLWSQLRSLLKSNTWVISR</sequence>
<keyword evidence="2" id="KW-1185">Reference proteome</keyword>
<dbReference type="HOGENOM" id="CLU_2100819_0_0_1"/>
<accession>A0A0E0E1N9</accession>
<name>A0A0E0E1N9_9ORYZ</name>
<reference evidence="1" key="2">
    <citation type="submission" date="2018-05" db="EMBL/GenBank/DDBJ databases">
        <title>OmerRS3 (Oryza meridionalis Reference Sequence Version 3).</title>
        <authorList>
            <person name="Zhang J."/>
            <person name="Kudrna D."/>
            <person name="Lee S."/>
            <person name="Talag J."/>
            <person name="Welchert J."/>
            <person name="Wing R.A."/>
        </authorList>
    </citation>
    <scope>NUCLEOTIDE SEQUENCE [LARGE SCALE GENOMIC DNA]</scope>
    <source>
        <strain evidence="1">cv. OR44</strain>
    </source>
</reference>
<dbReference type="AlphaFoldDB" id="A0A0E0E1N9"/>
<organism evidence="1">
    <name type="scientific">Oryza meridionalis</name>
    <dbReference type="NCBI Taxonomy" id="40149"/>
    <lineage>
        <taxon>Eukaryota</taxon>
        <taxon>Viridiplantae</taxon>
        <taxon>Streptophyta</taxon>
        <taxon>Embryophyta</taxon>
        <taxon>Tracheophyta</taxon>
        <taxon>Spermatophyta</taxon>
        <taxon>Magnoliopsida</taxon>
        <taxon>Liliopsida</taxon>
        <taxon>Poales</taxon>
        <taxon>Poaceae</taxon>
        <taxon>BOP clade</taxon>
        <taxon>Oryzoideae</taxon>
        <taxon>Oryzeae</taxon>
        <taxon>Oryzinae</taxon>
        <taxon>Oryza</taxon>
    </lineage>
</organism>
<dbReference type="GO" id="GO:0080124">
    <property type="term" value="F:pheophytinase activity"/>
    <property type="evidence" value="ECO:0007669"/>
    <property type="project" value="InterPro"/>
</dbReference>
<dbReference type="GO" id="GO:0015996">
    <property type="term" value="P:chlorophyll catabolic process"/>
    <property type="evidence" value="ECO:0007669"/>
    <property type="project" value="InterPro"/>
</dbReference>
<evidence type="ECO:0000313" key="1">
    <source>
        <dbReference type="EnsemblPlants" id="OMERI06G15550.2"/>
    </source>
</evidence>
<dbReference type="EnsemblPlants" id="OMERI06G15550.2">
    <property type="protein sequence ID" value="OMERI06G15550.2"/>
    <property type="gene ID" value="OMERI06G15550"/>
</dbReference>
<dbReference type="PANTHER" id="PTHR47280:SF1">
    <property type="entry name" value="PHEOPHYTINASE, CHLOROPLASTIC"/>
    <property type="match status" value="1"/>
</dbReference>
<reference evidence="1" key="1">
    <citation type="submission" date="2015-04" db="UniProtKB">
        <authorList>
            <consortium name="EnsemblPlants"/>
        </authorList>
    </citation>
    <scope>IDENTIFICATION</scope>
</reference>
<dbReference type="Gramene" id="OMERI06G15550.2">
    <property type="protein sequence ID" value="OMERI06G15550.2"/>
    <property type="gene ID" value="OMERI06G15550"/>
</dbReference>
<protein>
    <submittedName>
        <fullName evidence="1">Uncharacterized protein</fullName>
    </submittedName>
</protein>
<dbReference type="InterPro" id="IPR044211">
    <property type="entry name" value="PPH_chloroplastic"/>
</dbReference>
<dbReference type="Proteomes" id="UP000008021">
    <property type="component" value="Chromosome 6"/>
</dbReference>
<dbReference type="GO" id="GO:0009507">
    <property type="term" value="C:chloroplast"/>
    <property type="evidence" value="ECO:0007669"/>
    <property type="project" value="TreeGrafter"/>
</dbReference>